<name>A0A0F8ZGW9_9ZZZZ</name>
<dbReference type="Pfam" id="PF02195">
    <property type="entry name" value="ParB_N"/>
    <property type="match status" value="1"/>
</dbReference>
<protein>
    <recommendedName>
        <fullName evidence="1">ParB-like N-terminal domain-containing protein</fullName>
    </recommendedName>
</protein>
<reference evidence="2" key="1">
    <citation type="journal article" date="2015" name="Nature">
        <title>Complex archaea that bridge the gap between prokaryotes and eukaryotes.</title>
        <authorList>
            <person name="Spang A."/>
            <person name="Saw J.H."/>
            <person name="Jorgensen S.L."/>
            <person name="Zaremba-Niedzwiedzka K."/>
            <person name="Martijn J."/>
            <person name="Lind A.E."/>
            <person name="van Eijk R."/>
            <person name="Schleper C."/>
            <person name="Guy L."/>
            <person name="Ettema T.J."/>
        </authorList>
    </citation>
    <scope>NUCLEOTIDE SEQUENCE</scope>
</reference>
<dbReference type="InterPro" id="IPR050336">
    <property type="entry name" value="Chromosome_partition/occlusion"/>
</dbReference>
<feature type="non-terminal residue" evidence="2">
    <location>
        <position position="268"/>
    </location>
</feature>
<dbReference type="GO" id="GO:0005694">
    <property type="term" value="C:chromosome"/>
    <property type="evidence" value="ECO:0007669"/>
    <property type="project" value="TreeGrafter"/>
</dbReference>
<dbReference type="Gene3D" id="3.90.1530.30">
    <property type="match status" value="1"/>
</dbReference>
<organism evidence="2">
    <name type="scientific">marine sediment metagenome</name>
    <dbReference type="NCBI Taxonomy" id="412755"/>
    <lineage>
        <taxon>unclassified sequences</taxon>
        <taxon>metagenomes</taxon>
        <taxon>ecological metagenomes</taxon>
    </lineage>
</organism>
<proteinExistence type="predicted"/>
<evidence type="ECO:0000259" key="1">
    <source>
        <dbReference type="Pfam" id="PF02195"/>
    </source>
</evidence>
<feature type="domain" description="ParB-like N-terminal" evidence="1">
    <location>
        <begin position="3"/>
        <end position="73"/>
    </location>
</feature>
<evidence type="ECO:0000313" key="2">
    <source>
        <dbReference type="EMBL" id="KKK93067.1"/>
    </source>
</evidence>
<sequence>MLIELSKIHLDAKDRLRAKHQNIQKLAASIARRGLIQSIVVRPPHKGELPLPEGKDYVIEAGARRFVAMLLLQPTLESDPASLHLSLVPGEVSAEVRHGDDELMALEVEFHENEDRDNFDWKEKASYVWRIHDGNVARDPEWNVDDTAMLLEMGRSTTFQYLEFRANPSVFKDKRVSGADSFRTAKKQFDIVKALQKREMIVEFRRKKEKERAPFLTDEVIVQLPPGTKMPEGFSDEYAFQKKSEFLAERIAQQGDCREWIKKWPDEA</sequence>
<dbReference type="AlphaFoldDB" id="A0A0F8ZGW9"/>
<dbReference type="PANTHER" id="PTHR33375">
    <property type="entry name" value="CHROMOSOME-PARTITIONING PROTEIN PARB-RELATED"/>
    <property type="match status" value="1"/>
</dbReference>
<dbReference type="PANTHER" id="PTHR33375:SF1">
    <property type="entry name" value="CHROMOSOME-PARTITIONING PROTEIN PARB-RELATED"/>
    <property type="match status" value="1"/>
</dbReference>
<dbReference type="GO" id="GO:0007059">
    <property type="term" value="P:chromosome segregation"/>
    <property type="evidence" value="ECO:0007669"/>
    <property type="project" value="TreeGrafter"/>
</dbReference>
<gene>
    <name evidence="2" type="ORF">LCGC14_2696580</name>
</gene>
<accession>A0A0F8ZGW9</accession>
<dbReference type="SUPFAM" id="SSF110849">
    <property type="entry name" value="ParB/Sulfiredoxin"/>
    <property type="match status" value="1"/>
</dbReference>
<dbReference type="InterPro" id="IPR036086">
    <property type="entry name" value="ParB/Sulfiredoxin_sf"/>
</dbReference>
<dbReference type="InterPro" id="IPR003115">
    <property type="entry name" value="ParB_N"/>
</dbReference>
<dbReference type="EMBL" id="LAZR01047933">
    <property type="protein sequence ID" value="KKK93067.1"/>
    <property type="molecule type" value="Genomic_DNA"/>
</dbReference>
<comment type="caution">
    <text evidence="2">The sequence shown here is derived from an EMBL/GenBank/DDBJ whole genome shotgun (WGS) entry which is preliminary data.</text>
</comment>